<reference evidence="1 2" key="1">
    <citation type="journal article" date="2018" name="Arch. Microbiol.">
        <title>New insights into the metabolic potential of the phototrophic purple bacterium Rhodopila globiformis DSM 161(T) from its draft genome sequence and evidence for a vanadium-dependent nitrogenase.</title>
        <authorList>
            <person name="Imhoff J.F."/>
            <person name="Rahn T."/>
            <person name="Kunzel S."/>
            <person name="Neulinger S.C."/>
        </authorList>
    </citation>
    <scope>NUCLEOTIDE SEQUENCE [LARGE SCALE GENOMIC DNA]</scope>
    <source>
        <strain evidence="1 2">DSM 16996</strain>
    </source>
</reference>
<sequence>MARKQKNAPLWEDQMEFKHRLIVSAAVALSFCGSIHAACASSKSLPGISAGAITSAPLPDGIYNLIDVSWGQRGPYQGSAETDSLIAVPLHFVGFLPFRVLEGHPFFESESVWAQVTVGRGFGTTEANLDGFAAQKFGAGLSWDLGGGFFGAIKTGAWIPVNTSVSLSDYWVSQTNVAVGYVANGWALNADLAYGTGKTGAEVNVTPVNAALGQPATAGNAYGVLNLTALRHIEKWEVGLIGFGSQDVSSPYPGYLKQSQFALGGLVGYDFGSIKADFRVSRDIAQTNMGGFETRYWARLIIPVWKFDQPAVTAVAAKY</sequence>
<dbReference type="AlphaFoldDB" id="A0A2S6N1W8"/>
<keyword evidence="2" id="KW-1185">Reference proteome</keyword>
<gene>
    <name evidence="1" type="ORF">CCR94_17385</name>
</gene>
<dbReference type="Proteomes" id="UP000239089">
    <property type="component" value="Unassembled WGS sequence"/>
</dbReference>
<name>A0A2S6N1W8_9HYPH</name>
<accession>A0A2S6N1W8</accession>
<evidence type="ECO:0000313" key="2">
    <source>
        <dbReference type="Proteomes" id="UP000239089"/>
    </source>
</evidence>
<organism evidence="1 2">
    <name type="scientific">Rhodoblastus sphagnicola</name>
    <dbReference type="NCBI Taxonomy" id="333368"/>
    <lineage>
        <taxon>Bacteria</taxon>
        <taxon>Pseudomonadati</taxon>
        <taxon>Pseudomonadota</taxon>
        <taxon>Alphaproteobacteria</taxon>
        <taxon>Hyphomicrobiales</taxon>
        <taxon>Rhodoblastaceae</taxon>
        <taxon>Rhodoblastus</taxon>
    </lineage>
</organism>
<comment type="caution">
    <text evidence="1">The sequence shown here is derived from an EMBL/GenBank/DDBJ whole genome shotgun (WGS) entry which is preliminary data.</text>
</comment>
<proteinExistence type="predicted"/>
<evidence type="ECO:0000313" key="1">
    <source>
        <dbReference type="EMBL" id="PPQ28614.1"/>
    </source>
</evidence>
<protein>
    <submittedName>
        <fullName evidence="1">Uncharacterized protein</fullName>
    </submittedName>
</protein>
<dbReference type="EMBL" id="NHSJ01000106">
    <property type="protein sequence ID" value="PPQ28614.1"/>
    <property type="molecule type" value="Genomic_DNA"/>
</dbReference>